<protein>
    <submittedName>
        <fullName evidence="1">Uncharacterized protein</fullName>
    </submittedName>
</protein>
<keyword evidence="2" id="KW-1185">Reference proteome</keyword>
<organism evidence="1 2">
    <name type="scientific">Cryoendolithus antarcticus</name>
    <dbReference type="NCBI Taxonomy" id="1507870"/>
    <lineage>
        <taxon>Eukaryota</taxon>
        <taxon>Fungi</taxon>
        <taxon>Dikarya</taxon>
        <taxon>Ascomycota</taxon>
        <taxon>Pezizomycotina</taxon>
        <taxon>Dothideomycetes</taxon>
        <taxon>Dothideomycetidae</taxon>
        <taxon>Cladosporiales</taxon>
        <taxon>Cladosporiaceae</taxon>
        <taxon>Cryoendolithus</taxon>
    </lineage>
</organism>
<gene>
    <name evidence="1" type="ORF">B0A48_12126</name>
</gene>
<dbReference type="InParanoid" id="A0A1V8SUC3"/>
<comment type="caution">
    <text evidence="1">The sequence shown here is derived from an EMBL/GenBank/DDBJ whole genome shotgun (WGS) entry which is preliminary data.</text>
</comment>
<dbReference type="EMBL" id="NAJO01000027">
    <property type="protein sequence ID" value="OQO02598.1"/>
    <property type="molecule type" value="Genomic_DNA"/>
</dbReference>
<proteinExistence type="predicted"/>
<dbReference type="AlphaFoldDB" id="A0A1V8SUC3"/>
<accession>A0A1V8SUC3</accession>
<name>A0A1V8SUC3_9PEZI</name>
<reference evidence="2" key="1">
    <citation type="submission" date="2017-03" db="EMBL/GenBank/DDBJ databases">
        <title>Genomes of endolithic fungi from Antarctica.</title>
        <authorList>
            <person name="Coleine C."/>
            <person name="Masonjones S."/>
            <person name="Stajich J.E."/>
        </authorList>
    </citation>
    <scope>NUCLEOTIDE SEQUENCE [LARGE SCALE GENOMIC DNA]</scope>
    <source>
        <strain evidence="2">CCFEE 5527</strain>
    </source>
</reference>
<evidence type="ECO:0000313" key="2">
    <source>
        <dbReference type="Proteomes" id="UP000192596"/>
    </source>
</evidence>
<evidence type="ECO:0000313" key="1">
    <source>
        <dbReference type="EMBL" id="OQO02598.1"/>
    </source>
</evidence>
<dbReference type="Proteomes" id="UP000192596">
    <property type="component" value="Unassembled WGS sequence"/>
</dbReference>
<sequence length="297" mass="32194">MADHKRKLREFLTTSLQQARVTAAATEEALRALDEEEQHAISDAVVGDDLTGAQHVTEPARIDQLRQHRRLELTHILQTPAGDEVEEGSLFVPLNVTTGHAKKRRERVSSEPTVEQELALHGASEVSGSLTTIGPAHSTMKAGGVPRGGVSTRGNNNITLIDISGTHKETCPLAHDQSNGLIQVKPSKLSDADWAVASRDRKLGLTHVHYMVEADFGMKAASACEHCVEIGESAFCTVYKPAVRLAHYGPGKGYKCSTCVENVLMCSFSPWAADKRANRKDSLAKRHAECVNGDGME</sequence>